<accession>A0A0C4XXH0</accession>
<dbReference type="AlphaFoldDB" id="A0A0C4XXH0"/>
<feature type="transmembrane region" description="Helical" evidence="1">
    <location>
        <begin position="60"/>
        <end position="82"/>
    </location>
</feature>
<evidence type="ECO:0000313" key="2">
    <source>
        <dbReference type="EMBL" id="AJF79863.1"/>
    </source>
</evidence>
<reference evidence="2" key="1">
    <citation type="submission" date="2014-10" db="EMBL/GenBank/DDBJ databases">
        <authorList>
            <person name="Liu L."/>
            <person name="Ji S."/>
            <person name="Ruan Z."/>
            <person name="Fu Y."/>
            <person name="Fu Y."/>
            <person name="Wang Y."/>
            <person name="Yu Y."/>
        </authorList>
    </citation>
    <scope>NUCLEOTIDE SEQUENCE</scope>
    <source>
        <strain evidence="2">A221</strain>
        <plasmid evidence="2">pAZJ221</plasmid>
    </source>
</reference>
<reference evidence="2" key="2">
    <citation type="journal article" date="2015" name="Antimicrob. Agents Chemother.">
        <title>Dissemination of blaOXA-23 in Acinetobacter spp. in China: Main Roles of Conjugative Plasmid pAZJ221 and Transposon Tn2009.</title>
        <authorList>
            <person name="Liu L.L."/>
            <person name="Ji S.J."/>
            <person name="Ruan Z."/>
            <person name="Fu Y."/>
            <person name="Fu Y.Q."/>
            <person name="Wang Y.F."/>
            <person name="Yu Y.S."/>
        </authorList>
    </citation>
    <scope>NUCLEOTIDE SEQUENCE</scope>
    <source>
        <strain evidence="2">A221</strain>
        <plasmid evidence="2">pAZJ221</plasmid>
    </source>
</reference>
<keyword evidence="1" id="KW-0812">Transmembrane</keyword>
<sequence>MKIKSALIKLFVLVSIISLAGCTPMRPEDGYFLSKAYNIFFSIGYIILLGVFIKSVRGAALGIGIILLISAYIAWVLTTAMYPPMNLVITLPYKWWV</sequence>
<dbReference type="PROSITE" id="PS51257">
    <property type="entry name" value="PROKAR_LIPOPROTEIN"/>
    <property type="match status" value="1"/>
</dbReference>
<dbReference type="PATRIC" id="fig|470.1402.peg.521"/>
<name>A0A0C4XXH0_ACIBA</name>
<keyword evidence="1" id="KW-0472">Membrane</keyword>
<dbReference type="RefSeq" id="WP_000695180.1">
    <property type="nucleotide sequence ID" value="NZ_CP018144.1"/>
</dbReference>
<protein>
    <recommendedName>
        <fullName evidence="3">Lipoprotein</fullName>
    </recommendedName>
</protein>
<keyword evidence="2" id="KW-0614">Plasmid</keyword>
<proteinExistence type="predicted"/>
<organism evidence="2">
    <name type="scientific">Acinetobacter baumannii</name>
    <dbReference type="NCBI Taxonomy" id="470"/>
    <lineage>
        <taxon>Bacteria</taxon>
        <taxon>Pseudomonadati</taxon>
        <taxon>Pseudomonadota</taxon>
        <taxon>Gammaproteobacteria</taxon>
        <taxon>Moraxellales</taxon>
        <taxon>Moraxellaceae</taxon>
        <taxon>Acinetobacter</taxon>
        <taxon>Acinetobacter calcoaceticus/baumannii complex</taxon>
    </lineage>
</organism>
<evidence type="ECO:0000256" key="1">
    <source>
        <dbReference type="SAM" id="Phobius"/>
    </source>
</evidence>
<dbReference type="EMBL" id="KM922672">
    <property type="protein sequence ID" value="AJF79863.1"/>
    <property type="molecule type" value="Genomic_DNA"/>
</dbReference>
<gene>
    <name evidence="2" type="ORF">NG19_0027</name>
</gene>
<evidence type="ECO:0008006" key="3">
    <source>
        <dbReference type="Google" id="ProtNLM"/>
    </source>
</evidence>
<geneLocation type="plasmid" evidence="2">
    <name>pAZJ221</name>
</geneLocation>
<feature type="transmembrane region" description="Helical" evidence="1">
    <location>
        <begin position="36"/>
        <end position="53"/>
    </location>
</feature>
<keyword evidence="1" id="KW-1133">Transmembrane helix</keyword>